<name>A0A9N9PEI2_9GLOM</name>
<accession>A0A9N9PEI2</accession>
<dbReference type="GO" id="GO:0005507">
    <property type="term" value="F:copper ion binding"/>
    <property type="evidence" value="ECO:0007669"/>
    <property type="project" value="InterPro"/>
</dbReference>
<dbReference type="GO" id="GO:0016491">
    <property type="term" value="F:oxidoreductase activity"/>
    <property type="evidence" value="ECO:0007669"/>
    <property type="project" value="TreeGrafter"/>
</dbReference>
<proteinExistence type="inferred from homology"/>
<comment type="similarity">
    <text evidence="1">Belongs to the multicopper oxidase family.</text>
</comment>
<dbReference type="PANTHER" id="PTHR11709:SF511">
    <property type="entry name" value="LACCASE"/>
    <property type="match status" value="1"/>
</dbReference>
<protein>
    <submittedName>
        <fullName evidence="5">3775_t:CDS:1</fullName>
    </submittedName>
</protein>
<gene>
    <name evidence="5" type="ORF">DERYTH_LOCUS25658</name>
</gene>
<reference evidence="5" key="1">
    <citation type="submission" date="2021-06" db="EMBL/GenBank/DDBJ databases">
        <authorList>
            <person name="Kallberg Y."/>
            <person name="Tangrot J."/>
            <person name="Rosling A."/>
        </authorList>
    </citation>
    <scope>NUCLEOTIDE SEQUENCE</scope>
    <source>
        <strain evidence="5">MA453B</strain>
    </source>
</reference>
<dbReference type="OrthoDB" id="2121828at2759"/>
<dbReference type="InterPro" id="IPR011707">
    <property type="entry name" value="Cu-oxidase-like_N"/>
</dbReference>
<dbReference type="FunFam" id="2.60.40.420:FF:000045">
    <property type="entry name" value="Laccase 2"/>
    <property type="match status" value="1"/>
</dbReference>
<feature type="domain" description="Plastocyanin-like" evidence="3">
    <location>
        <begin position="58"/>
        <end position="210"/>
    </location>
</feature>
<dbReference type="SUPFAM" id="SSF49503">
    <property type="entry name" value="Cupredoxins"/>
    <property type="match status" value="2"/>
</dbReference>
<dbReference type="AlphaFoldDB" id="A0A9N9PEI2"/>
<evidence type="ECO:0000256" key="1">
    <source>
        <dbReference type="ARBA" id="ARBA00010609"/>
    </source>
</evidence>
<dbReference type="Pfam" id="PF00394">
    <property type="entry name" value="Cu-oxidase"/>
    <property type="match status" value="1"/>
</dbReference>
<dbReference type="InterPro" id="IPR008972">
    <property type="entry name" value="Cupredoxin"/>
</dbReference>
<feature type="non-terminal residue" evidence="5">
    <location>
        <position position="314"/>
    </location>
</feature>
<dbReference type="InterPro" id="IPR045087">
    <property type="entry name" value="Cu-oxidase_fam"/>
</dbReference>
<evidence type="ECO:0000256" key="2">
    <source>
        <dbReference type="ARBA" id="ARBA00023008"/>
    </source>
</evidence>
<comment type="caution">
    <text evidence="5">The sequence shown here is derived from an EMBL/GenBank/DDBJ whole genome shotgun (WGS) entry which is preliminary data.</text>
</comment>
<dbReference type="InterPro" id="IPR001117">
    <property type="entry name" value="Cu-oxidase_2nd"/>
</dbReference>
<feature type="domain" description="Plastocyanin-like" evidence="4">
    <location>
        <begin position="1"/>
        <end position="48"/>
    </location>
</feature>
<evidence type="ECO:0000313" key="6">
    <source>
        <dbReference type="Proteomes" id="UP000789405"/>
    </source>
</evidence>
<sequence length="314" mass="36103">ITQCPIQPGKSFLYDFYANDKSGTHWYHSHYKTQRITGFYGLLIIKETDTTYKDYVDHIILISDLYHENEQILLDNYQYTTSDSPCTRVKYEPVPYSILINGQGKGNCGKNCNRTEQSETEIVYDLSKGDKHRFRIINAGAQIEYHFSIDNHKLQIIEVDGQHVVHFERDRPVHHLPIHVAQRYSVIAIRDPAAQNITKFWMRINTRSDCLRKNTPCCQRQRMVKNILATIRYDSSEGKPDTISDTWSDSSSVRCDDFNLSYLAPKNSSSLPPSTVDKTFNLSIYMLADPDHIGSGAYNLTTVGEVYEENSPKT</sequence>
<evidence type="ECO:0000313" key="5">
    <source>
        <dbReference type="EMBL" id="CAG8812595.1"/>
    </source>
</evidence>
<dbReference type="Proteomes" id="UP000789405">
    <property type="component" value="Unassembled WGS sequence"/>
</dbReference>
<organism evidence="5 6">
    <name type="scientific">Dentiscutata erythropus</name>
    <dbReference type="NCBI Taxonomy" id="1348616"/>
    <lineage>
        <taxon>Eukaryota</taxon>
        <taxon>Fungi</taxon>
        <taxon>Fungi incertae sedis</taxon>
        <taxon>Mucoromycota</taxon>
        <taxon>Glomeromycotina</taxon>
        <taxon>Glomeromycetes</taxon>
        <taxon>Diversisporales</taxon>
        <taxon>Gigasporaceae</taxon>
        <taxon>Dentiscutata</taxon>
    </lineage>
</organism>
<dbReference type="EMBL" id="CAJVPY010049004">
    <property type="protein sequence ID" value="CAG8812595.1"/>
    <property type="molecule type" value="Genomic_DNA"/>
</dbReference>
<keyword evidence="6" id="KW-1185">Reference proteome</keyword>
<dbReference type="Pfam" id="PF07732">
    <property type="entry name" value="Cu-oxidase_3"/>
    <property type="match status" value="1"/>
</dbReference>
<dbReference type="Gene3D" id="2.60.40.420">
    <property type="entry name" value="Cupredoxins - blue copper proteins"/>
    <property type="match status" value="2"/>
</dbReference>
<keyword evidence="2" id="KW-0186">Copper</keyword>
<feature type="non-terminal residue" evidence="5">
    <location>
        <position position="1"/>
    </location>
</feature>
<evidence type="ECO:0000259" key="3">
    <source>
        <dbReference type="Pfam" id="PF00394"/>
    </source>
</evidence>
<evidence type="ECO:0000259" key="4">
    <source>
        <dbReference type="Pfam" id="PF07732"/>
    </source>
</evidence>
<dbReference type="PANTHER" id="PTHR11709">
    <property type="entry name" value="MULTI-COPPER OXIDASE"/>
    <property type="match status" value="1"/>
</dbReference>